<dbReference type="SUPFAM" id="SSF53474">
    <property type="entry name" value="alpha/beta-Hydrolases"/>
    <property type="match status" value="1"/>
</dbReference>
<protein>
    <recommendedName>
        <fullName evidence="3">DUF676 domain-containing protein</fullName>
    </recommendedName>
</protein>
<dbReference type="AlphaFoldDB" id="A0A5J6GA44"/>
<dbReference type="InterPro" id="IPR029058">
    <property type="entry name" value="AB_hydrolase_fold"/>
</dbReference>
<evidence type="ECO:0000313" key="2">
    <source>
        <dbReference type="Proteomes" id="UP000325529"/>
    </source>
</evidence>
<dbReference type="KEGG" id="ska:CP970_18670"/>
<reference evidence="1 2" key="1">
    <citation type="submission" date="2017-09" db="EMBL/GenBank/DDBJ databases">
        <authorList>
            <person name="Lee N."/>
            <person name="Cho B.-K."/>
        </authorList>
    </citation>
    <scope>NUCLEOTIDE SEQUENCE [LARGE SCALE GENOMIC DNA]</scope>
    <source>
        <strain evidence="1 2">ATCC 12853</strain>
    </source>
</reference>
<dbReference type="Proteomes" id="UP000325529">
    <property type="component" value="Chromosome"/>
</dbReference>
<dbReference type="EMBL" id="CP023699">
    <property type="protein sequence ID" value="QEU92660.1"/>
    <property type="molecule type" value="Genomic_DNA"/>
</dbReference>
<evidence type="ECO:0000313" key="1">
    <source>
        <dbReference type="EMBL" id="QEU92660.1"/>
    </source>
</evidence>
<evidence type="ECO:0008006" key="3">
    <source>
        <dbReference type="Google" id="ProtNLM"/>
    </source>
</evidence>
<gene>
    <name evidence="1" type="ORF">CP970_18670</name>
</gene>
<name>A0A5J6GA44_STRKN</name>
<keyword evidence="2" id="KW-1185">Reference proteome</keyword>
<proteinExistence type="predicted"/>
<accession>A0A5J6GA44</accession>
<organism evidence="1 2">
    <name type="scientific">Streptomyces kanamyceticus</name>
    <dbReference type="NCBI Taxonomy" id="1967"/>
    <lineage>
        <taxon>Bacteria</taxon>
        <taxon>Bacillati</taxon>
        <taxon>Actinomycetota</taxon>
        <taxon>Actinomycetes</taxon>
        <taxon>Kitasatosporales</taxon>
        <taxon>Streptomycetaceae</taxon>
        <taxon>Streptomyces</taxon>
    </lineage>
</organism>
<sequence>MANFWGDLDPNNRVEFPEAKRPDETWELRDGGTAWVYRAPGHDNIRRPVILSDGFSSLPSSYNELYYGLEGAGSPDYKFISALHERGYDLVLLGYQDRTKSIIDNAKVATECIHNAIARQEGDALLTVGGFSMGGLITRYALADMERKRMNHNTAVYLSYDTPHRGAWLPIGIEKLVPYLLGDSRMLSLVSSPAAKQMLRWHTSKVEGEPAMHDDRKTFLQALEKLGNWPMIPRLIGVANGDGKGVGNGIKAGEAALTAEGDLKGTKLYTQPGGKGALVAELAKTGADPVTVRTDTIPELDGAPGGTLGNFSLVAGLLQQLGAPATAHHPATCFVPSGSAVDLLDFDLATPEADPFADLRKVSEENSGLHSYLLSETSTPHTSMTRQLGEWIVNQLAN</sequence>
<dbReference type="Gene3D" id="3.40.50.1820">
    <property type="entry name" value="alpha/beta hydrolase"/>
    <property type="match status" value="1"/>
</dbReference>